<organism evidence="4 5">
    <name type="scientific">Eimeria necatrix</name>
    <dbReference type="NCBI Taxonomy" id="51315"/>
    <lineage>
        <taxon>Eukaryota</taxon>
        <taxon>Sar</taxon>
        <taxon>Alveolata</taxon>
        <taxon>Apicomplexa</taxon>
        <taxon>Conoidasida</taxon>
        <taxon>Coccidia</taxon>
        <taxon>Eucoccidiorida</taxon>
        <taxon>Eimeriorina</taxon>
        <taxon>Eimeriidae</taxon>
        <taxon>Eimeria</taxon>
    </lineage>
</organism>
<dbReference type="Proteomes" id="UP000030754">
    <property type="component" value="Unassembled WGS sequence"/>
</dbReference>
<keyword evidence="3" id="KW-0732">Signal</keyword>
<gene>
    <name evidence="4" type="ORF">ENH_00034300</name>
</gene>
<name>U6MN59_9EIME</name>
<protein>
    <recommendedName>
        <fullName evidence="6">Transmembrane protein</fullName>
    </recommendedName>
</protein>
<evidence type="ECO:0000313" key="5">
    <source>
        <dbReference type="Proteomes" id="UP000030754"/>
    </source>
</evidence>
<dbReference type="AlphaFoldDB" id="U6MN59"/>
<dbReference type="EMBL" id="HG722695">
    <property type="protein sequence ID" value="CDJ63065.1"/>
    <property type="molecule type" value="Genomic_DNA"/>
</dbReference>
<sequence length="923" mass="101118">MIQLYMHLQCVAICLSLLSAASCSPITDFSENSGLPPLSDCYGDIKACTRGLARDAEDHQRGRVRLIANATRHGLDPPWGLLQFAANLPRRKKQGLTEAEKQARKLAEARRANQWRRAGSPHSNSSISESEDEQWNEPRSAYTSTPPHEALPDGRNRTPPLPGAKNPKSQKQRVLEASYKQPYSSQFQSVLGQVHDAELSDDESTAQNPSHEGVPDASQAQASAKASSNSSPFMATMSNYKLSDGSSTSFSKPHLRLSGAGGYDESSSTNASEGYRGANAIYNTSSASSAVSEENGSAHGDNMTGWPGDGQQHEVSGEAKPTLANLVMKGIGSELLNCIELPLGYQEIDSKVDDFCKRLKKKDTRYPNHPLQTACRKGAKHVGTQLRRVYQECKAGMYECLKSLWLAPVVPGITKLRSLMGIPQLGDLNLVAKFIKDAIESPQAAHVWKYPDMESNSCIFEHQYENFLRDKRRRLESLELLLLLSQRHQVETTFTGFLMSLFRMDRCKQKFKKTPRYPAPDGSTVDSRGLFQALLANVVGDAFVVNPKECGTDEALKTGTKTSVLCEHLAHGVKLRSVLKPIMQLVANGELEEAMAKAANFAGDFQATEVDWQDFEATQAIAKVHAAMSVSLHFAVSSWKGRLAAWLTARAALSPLLRKVFGEIATSLFEVNGKGGDFGMVIRSVEREPDVSSAALLKYAEIEVMQSAAEARFYCQTGYKGLGNAVRSALKTVTDRFARMKSTENRREGREGTGMSRLPSFFQVYASWNLAENTSLHPRRAPGLGAMVQYPPSFVWLSSHWKQKAGSALAASGASAMKKVKKVLKKVKVKVSEYFADSKLLRKRWWNVLLDTLQRLKNGDTTALPGAVLLAVLFFVVSVSFAVIASVAVQLIGAFCVLAVVLLLLEMFQSDASPQVPAVSDTP</sequence>
<evidence type="ECO:0000256" key="2">
    <source>
        <dbReference type="SAM" id="Phobius"/>
    </source>
</evidence>
<evidence type="ECO:0000256" key="1">
    <source>
        <dbReference type="SAM" id="MobiDB-lite"/>
    </source>
</evidence>
<feature type="compositionally biased region" description="Low complexity" evidence="1">
    <location>
        <begin position="217"/>
        <end position="231"/>
    </location>
</feature>
<evidence type="ECO:0000313" key="4">
    <source>
        <dbReference type="EMBL" id="CDJ63065.1"/>
    </source>
</evidence>
<feature type="compositionally biased region" description="Polar residues" evidence="1">
    <location>
        <begin position="286"/>
        <end position="295"/>
    </location>
</feature>
<feature type="signal peptide" evidence="3">
    <location>
        <begin position="1"/>
        <end position="23"/>
    </location>
</feature>
<keyword evidence="2" id="KW-1133">Transmembrane helix</keyword>
<feature type="chain" id="PRO_5004675223" description="Transmembrane protein" evidence="3">
    <location>
        <begin position="24"/>
        <end position="923"/>
    </location>
</feature>
<keyword evidence="2" id="KW-0812">Transmembrane</keyword>
<reference evidence="4" key="2">
    <citation type="submission" date="2013-10" db="EMBL/GenBank/DDBJ databases">
        <authorList>
            <person name="Aslett M."/>
        </authorList>
    </citation>
    <scope>NUCLEOTIDE SEQUENCE [LARGE SCALE GENOMIC DNA]</scope>
    <source>
        <strain evidence="4">Houghton</strain>
    </source>
</reference>
<reference evidence="4" key="1">
    <citation type="submission" date="2013-10" db="EMBL/GenBank/DDBJ databases">
        <title>Genomic analysis of the causative agents of coccidiosis in chickens.</title>
        <authorList>
            <person name="Reid A.J."/>
            <person name="Blake D."/>
            <person name="Billington K."/>
            <person name="Browne H."/>
            <person name="Dunn M."/>
            <person name="Hung S."/>
            <person name="Kawahara F."/>
            <person name="Miranda-Saavedra D."/>
            <person name="Mourier T."/>
            <person name="Nagra H."/>
            <person name="Otto T.D."/>
            <person name="Rawlings N."/>
            <person name="Sanchez A."/>
            <person name="Sanders M."/>
            <person name="Subramaniam C."/>
            <person name="Tay Y."/>
            <person name="Dear P."/>
            <person name="Doerig C."/>
            <person name="Gruber A."/>
            <person name="Parkinson J."/>
            <person name="Shirley M."/>
            <person name="Wan K.L."/>
            <person name="Berriman M."/>
            <person name="Tomley F."/>
            <person name="Pain A."/>
        </authorList>
    </citation>
    <scope>NUCLEOTIDE SEQUENCE [LARGE SCALE GENOMIC DNA]</scope>
    <source>
        <strain evidence="4">Houghton</strain>
    </source>
</reference>
<feature type="transmembrane region" description="Helical" evidence="2">
    <location>
        <begin position="863"/>
        <end position="884"/>
    </location>
</feature>
<evidence type="ECO:0000256" key="3">
    <source>
        <dbReference type="SAM" id="SignalP"/>
    </source>
</evidence>
<keyword evidence="2" id="KW-0472">Membrane</keyword>
<feature type="transmembrane region" description="Helical" evidence="2">
    <location>
        <begin position="891"/>
        <end position="908"/>
    </location>
</feature>
<feature type="compositionally biased region" description="Basic and acidic residues" evidence="1">
    <location>
        <begin position="98"/>
        <end position="111"/>
    </location>
</feature>
<evidence type="ECO:0008006" key="6">
    <source>
        <dbReference type="Google" id="ProtNLM"/>
    </source>
</evidence>
<dbReference type="GeneID" id="25473594"/>
<feature type="region of interest" description="Disordered" evidence="1">
    <location>
        <begin position="286"/>
        <end position="315"/>
    </location>
</feature>
<dbReference type="RefSeq" id="XP_013440427.1">
    <property type="nucleotide sequence ID" value="XM_013584973.1"/>
</dbReference>
<dbReference type="VEuPathDB" id="ToxoDB:ENH_00034300"/>
<feature type="region of interest" description="Disordered" evidence="1">
    <location>
        <begin position="93"/>
        <end position="178"/>
    </location>
</feature>
<proteinExistence type="predicted"/>
<keyword evidence="5" id="KW-1185">Reference proteome</keyword>
<feature type="region of interest" description="Disordered" evidence="1">
    <location>
        <begin position="196"/>
        <end position="232"/>
    </location>
</feature>
<accession>U6MN59</accession>
<dbReference type="OrthoDB" id="347393at2759"/>